<dbReference type="SUPFAM" id="SSF52317">
    <property type="entry name" value="Class I glutamine amidotransferase-like"/>
    <property type="match status" value="1"/>
</dbReference>
<comment type="caution">
    <text evidence="2">The sequence shown here is derived from an EMBL/GenBank/DDBJ whole genome shotgun (WGS) entry which is preliminary data.</text>
</comment>
<dbReference type="Gene3D" id="3.40.50.880">
    <property type="match status" value="1"/>
</dbReference>
<dbReference type="RefSeq" id="WP_204911824.1">
    <property type="nucleotide sequence ID" value="NZ_BAAAYR010000001.1"/>
</dbReference>
<keyword evidence="3" id="KW-1185">Reference proteome</keyword>
<dbReference type="Proteomes" id="UP001500767">
    <property type="component" value="Unassembled WGS sequence"/>
</dbReference>
<reference evidence="3" key="1">
    <citation type="journal article" date="2019" name="Int. J. Syst. Evol. Microbiol.">
        <title>The Global Catalogue of Microorganisms (GCM) 10K type strain sequencing project: providing services to taxonomists for standard genome sequencing and annotation.</title>
        <authorList>
            <consortium name="The Broad Institute Genomics Platform"/>
            <consortium name="The Broad Institute Genome Sequencing Center for Infectious Disease"/>
            <person name="Wu L."/>
            <person name="Ma J."/>
        </authorList>
    </citation>
    <scope>NUCLEOTIDE SEQUENCE [LARGE SCALE GENOMIC DNA]</scope>
    <source>
        <strain evidence="3">JCM 16540</strain>
    </source>
</reference>
<dbReference type="Pfam" id="PF06283">
    <property type="entry name" value="ThuA"/>
    <property type="match status" value="1"/>
</dbReference>
<gene>
    <name evidence="2" type="ORF">GCM10022197_11680</name>
</gene>
<dbReference type="InterPro" id="IPR029010">
    <property type="entry name" value="ThuA-like"/>
</dbReference>
<dbReference type="PANTHER" id="PTHR40469">
    <property type="entry name" value="SECRETED GLYCOSYL HYDROLASE"/>
    <property type="match status" value="1"/>
</dbReference>
<dbReference type="PANTHER" id="PTHR40469:SF2">
    <property type="entry name" value="GALACTOSE-BINDING DOMAIN-LIKE SUPERFAMILY PROTEIN"/>
    <property type="match status" value="1"/>
</dbReference>
<evidence type="ECO:0000313" key="3">
    <source>
        <dbReference type="Proteomes" id="UP001500767"/>
    </source>
</evidence>
<organism evidence="2 3">
    <name type="scientific">Microlunatus spumicola</name>
    <dbReference type="NCBI Taxonomy" id="81499"/>
    <lineage>
        <taxon>Bacteria</taxon>
        <taxon>Bacillati</taxon>
        <taxon>Actinomycetota</taxon>
        <taxon>Actinomycetes</taxon>
        <taxon>Propionibacteriales</taxon>
        <taxon>Propionibacteriaceae</taxon>
        <taxon>Microlunatus</taxon>
    </lineage>
</organism>
<sequence>MKVTILSGSGRYQDEWHDFTATSMEVARALEAMGLQVAVRAFKPAGVVAEVPDSDLVVVNAGAGEFHARSDGPEEAWVEAFQALRDHRARRRPLLALHAATMTLDGLDEWPDWVGGRWVQGRSMHPPIGDAAVQVSDGDHPITAGLAPFTLFDERYCLLDRSSDAHVLLHHNHEGGQQPLVWVTEQDGARTVYDALGHDVRAFASPGRTDLLQREVRWLLESV</sequence>
<evidence type="ECO:0000313" key="2">
    <source>
        <dbReference type="EMBL" id="GAA3558018.1"/>
    </source>
</evidence>
<dbReference type="InterPro" id="IPR029062">
    <property type="entry name" value="Class_I_gatase-like"/>
</dbReference>
<proteinExistence type="predicted"/>
<protein>
    <recommendedName>
        <fullName evidence="1">ThuA-like domain-containing protein</fullName>
    </recommendedName>
</protein>
<evidence type="ECO:0000259" key="1">
    <source>
        <dbReference type="Pfam" id="PF06283"/>
    </source>
</evidence>
<accession>A0ABP6WZH9</accession>
<name>A0ABP6WZH9_9ACTN</name>
<feature type="domain" description="ThuA-like" evidence="1">
    <location>
        <begin position="84"/>
        <end position="218"/>
    </location>
</feature>
<dbReference type="EMBL" id="BAAAYR010000001">
    <property type="protein sequence ID" value="GAA3558018.1"/>
    <property type="molecule type" value="Genomic_DNA"/>
</dbReference>